<evidence type="ECO:0000256" key="2">
    <source>
        <dbReference type="ARBA" id="ARBA00022679"/>
    </source>
</evidence>
<dbReference type="PROSITE" id="PS50011">
    <property type="entry name" value="PROTEIN_KINASE_DOM"/>
    <property type="match status" value="1"/>
</dbReference>
<dbReference type="PANTHER" id="PTHR43671">
    <property type="entry name" value="SERINE/THREONINE-PROTEIN KINASE NEK"/>
    <property type="match status" value="1"/>
</dbReference>
<dbReference type="InterPro" id="IPR000719">
    <property type="entry name" value="Prot_kinase_dom"/>
</dbReference>
<dbReference type="InterPro" id="IPR011009">
    <property type="entry name" value="Kinase-like_dom_sf"/>
</dbReference>
<sequence length="131" mass="14067">MIGRFGETIVVDWGLAIPVLRDERFKQSGEKTLAIQLSGSQSGSTTGRGAGTPAFMSPEQFSHLAPTPASDIYSLGATLFVLLCGKPPINHTSLSEIRTDTIEGRLPQLSEIRRGIPRSLQAIANSFKSIV</sequence>
<dbReference type="GO" id="GO:0004674">
    <property type="term" value="F:protein serine/threonine kinase activity"/>
    <property type="evidence" value="ECO:0007669"/>
    <property type="project" value="UniProtKB-EC"/>
</dbReference>
<name>A0A517NLC6_9BACT</name>
<keyword evidence="3" id="KW-0547">Nucleotide-binding</keyword>
<feature type="domain" description="Protein kinase" evidence="6">
    <location>
        <begin position="1"/>
        <end position="131"/>
    </location>
</feature>
<evidence type="ECO:0000313" key="7">
    <source>
        <dbReference type="EMBL" id="QDT07932.1"/>
    </source>
</evidence>
<evidence type="ECO:0000256" key="5">
    <source>
        <dbReference type="ARBA" id="ARBA00022840"/>
    </source>
</evidence>
<dbReference type="Proteomes" id="UP000318538">
    <property type="component" value="Chromosome"/>
</dbReference>
<dbReference type="EMBL" id="CP036525">
    <property type="protein sequence ID" value="QDT07932.1"/>
    <property type="molecule type" value="Genomic_DNA"/>
</dbReference>
<evidence type="ECO:0000256" key="4">
    <source>
        <dbReference type="ARBA" id="ARBA00022777"/>
    </source>
</evidence>
<dbReference type="PANTHER" id="PTHR43671:SF13">
    <property type="entry name" value="SERINE_THREONINE-PROTEIN KINASE NEK2"/>
    <property type="match status" value="1"/>
</dbReference>
<dbReference type="EC" id="2.7.11.1" evidence="1"/>
<protein>
    <recommendedName>
        <fullName evidence="1">non-specific serine/threonine protein kinase</fullName>
        <ecNumber evidence="1">2.7.11.1</ecNumber>
    </recommendedName>
</protein>
<evidence type="ECO:0000313" key="8">
    <source>
        <dbReference type="Proteomes" id="UP000318538"/>
    </source>
</evidence>
<evidence type="ECO:0000256" key="3">
    <source>
        <dbReference type="ARBA" id="ARBA00022741"/>
    </source>
</evidence>
<dbReference type="KEGG" id="rlc:K227x_63610"/>
<keyword evidence="4 7" id="KW-0418">Kinase</keyword>
<gene>
    <name evidence="7" type="primary">pknH_3</name>
    <name evidence="7" type="ORF">K227x_63610</name>
</gene>
<keyword evidence="5" id="KW-0067">ATP-binding</keyword>
<keyword evidence="2 7" id="KW-0808">Transferase</keyword>
<reference evidence="7 8" key="1">
    <citation type="submission" date="2019-02" db="EMBL/GenBank/DDBJ databases">
        <title>Deep-cultivation of Planctomycetes and their phenomic and genomic characterization uncovers novel biology.</title>
        <authorList>
            <person name="Wiegand S."/>
            <person name="Jogler M."/>
            <person name="Boedeker C."/>
            <person name="Pinto D."/>
            <person name="Vollmers J."/>
            <person name="Rivas-Marin E."/>
            <person name="Kohn T."/>
            <person name="Peeters S.H."/>
            <person name="Heuer A."/>
            <person name="Rast P."/>
            <person name="Oberbeckmann S."/>
            <person name="Bunk B."/>
            <person name="Jeske O."/>
            <person name="Meyerdierks A."/>
            <person name="Storesund J.E."/>
            <person name="Kallscheuer N."/>
            <person name="Luecker S."/>
            <person name="Lage O.M."/>
            <person name="Pohl T."/>
            <person name="Merkel B.J."/>
            <person name="Hornburger P."/>
            <person name="Mueller R.-W."/>
            <person name="Bruemmer F."/>
            <person name="Labrenz M."/>
            <person name="Spormann A.M."/>
            <person name="Op den Camp H."/>
            <person name="Overmann J."/>
            <person name="Amann R."/>
            <person name="Jetten M.S.M."/>
            <person name="Mascher T."/>
            <person name="Medema M.H."/>
            <person name="Devos D.P."/>
            <person name="Kaster A.-K."/>
            <person name="Ovreas L."/>
            <person name="Rohde M."/>
            <person name="Galperin M.Y."/>
            <person name="Jogler C."/>
        </authorList>
    </citation>
    <scope>NUCLEOTIDE SEQUENCE [LARGE SCALE GENOMIC DNA]</scope>
    <source>
        <strain evidence="7 8">K22_7</strain>
    </source>
</reference>
<dbReference type="Gene3D" id="1.10.510.10">
    <property type="entry name" value="Transferase(Phosphotransferase) domain 1"/>
    <property type="match status" value="1"/>
</dbReference>
<organism evidence="7 8">
    <name type="scientific">Rubripirellula lacrimiformis</name>
    <dbReference type="NCBI Taxonomy" id="1930273"/>
    <lineage>
        <taxon>Bacteria</taxon>
        <taxon>Pseudomonadati</taxon>
        <taxon>Planctomycetota</taxon>
        <taxon>Planctomycetia</taxon>
        <taxon>Pirellulales</taxon>
        <taxon>Pirellulaceae</taxon>
        <taxon>Rubripirellula</taxon>
    </lineage>
</organism>
<evidence type="ECO:0000259" key="6">
    <source>
        <dbReference type="PROSITE" id="PS50011"/>
    </source>
</evidence>
<proteinExistence type="predicted"/>
<dbReference type="InterPro" id="IPR050660">
    <property type="entry name" value="NEK_Ser/Thr_kinase"/>
</dbReference>
<evidence type="ECO:0000256" key="1">
    <source>
        <dbReference type="ARBA" id="ARBA00012513"/>
    </source>
</evidence>
<accession>A0A517NLC6</accession>
<dbReference type="GO" id="GO:0005524">
    <property type="term" value="F:ATP binding"/>
    <property type="evidence" value="ECO:0007669"/>
    <property type="project" value="UniProtKB-KW"/>
</dbReference>
<keyword evidence="8" id="KW-1185">Reference proteome</keyword>
<dbReference type="Pfam" id="PF00069">
    <property type="entry name" value="Pkinase"/>
    <property type="match status" value="1"/>
</dbReference>
<dbReference type="AlphaFoldDB" id="A0A517NLC6"/>
<dbReference type="SUPFAM" id="SSF56112">
    <property type="entry name" value="Protein kinase-like (PK-like)"/>
    <property type="match status" value="1"/>
</dbReference>